<keyword evidence="12" id="KW-0997">Cell inner membrane</keyword>
<dbReference type="GO" id="GO:0005886">
    <property type="term" value="C:plasma membrane"/>
    <property type="evidence" value="ECO:0007669"/>
    <property type="project" value="UniProtKB-SubCell"/>
</dbReference>
<keyword evidence="7 10" id="KW-0460">Magnesium</keyword>
<dbReference type="Pfam" id="PF02424">
    <property type="entry name" value="ApbE"/>
    <property type="match status" value="1"/>
</dbReference>
<keyword evidence="15" id="KW-1185">Reference proteome</keyword>
<keyword evidence="5 10" id="KW-0479">Metal-binding</keyword>
<keyword evidence="12" id="KW-0472">Membrane</keyword>
<dbReference type="GO" id="GO:0016740">
    <property type="term" value="F:transferase activity"/>
    <property type="evidence" value="ECO:0007669"/>
    <property type="project" value="UniProtKB-UniRule"/>
</dbReference>
<comment type="function">
    <text evidence="12">Flavin transferase that catalyzes the transfer of the FMN moiety of FAD and its covalent binding to the hydroxyl group of a threonine residue in a target flavoprotein.</text>
</comment>
<dbReference type="GO" id="GO:0046872">
    <property type="term" value="F:metal ion binding"/>
    <property type="evidence" value="ECO:0007669"/>
    <property type="project" value="UniProtKB-UniRule"/>
</dbReference>
<evidence type="ECO:0000256" key="12">
    <source>
        <dbReference type="RuleBase" id="RU363002"/>
    </source>
</evidence>
<dbReference type="STRING" id="655355.SAMN05216283_102169"/>
<dbReference type="InterPro" id="IPR003374">
    <property type="entry name" value="ApbE-like_sf"/>
</dbReference>
<name>A0A1I2ENJ7_9BACT</name>
<feature type="chain" id="PRO_5012633603" description="FAD:protein FMN transferase" evidence="13">
    <location>
        <begin position="16"/>
        <end position="334"/>
    </location>
</feature>
<dbReference type="PROSITE" id="PS51257">
    <property type="entry name" value="PROKAR_LIPOPROTEIN"/>
    <property type="match status" value="1"/>
</dbReference>
<comment type="similarity">
    <text evidence="10 12">Belongs to the ApbE family.</text>
</comment>
<evidence type="ECO:0000256" key="2">
    <source>
        <dbReference type="ARBA" id="ARBA00016337"/>
    </source>
</evidence>
<dbReference type="EMBL" id="FONW01000002">
    <property type="protein sequence ID" value="SFE94455.1"/>
    <property type="molecule type" value="Genomic_DNA"/>
</dbReference>
<dbReference type="EC" id="2.7.1.180" evidence="1 10"/>
<reference evidence="14 15" key="1">
    <citation type="submission" date="2016-10" db="EMBL/GenBank/DDBJ databases">
        <authorList>
            <person name="de Groot N.N."/>
        </authorList>
    </citation>
    <scope>NUCLEOTIDE SEQUENCE [LARGE SCALE GENOMIC DNA]</scope>
    <source>
        <strain evidence="14 15">CGMCC 1.9156</strain>
    </source>
</reference>
<dbReference type="PIRSF" id="PIRSF006268">
    <property type="entry name" value="ApbE"/>
    <property type="match status" value="1"/>
</dbReference>
<evidence type="ECO:0000313" key="15">
    <source>
        <dbReference type="Proteomes" id="UP000198964"/>
    </source>
</evidence>
<organism evidence="14 15">
    <name type="scientific">Sunxiuqinia elliptica</name>
    <dbReference type="NCBI Taxonomy" id="655355"/>
    <lineage>
        <taxon>Bacteria</taxon>
        <taxon>Pseudomonadati</taxon>
        <taxon>Bacteroidota</taxon>
        <taxon>Bacteroidia</taxon>
        <taxon>Marinilabiliales</taxon>
        <taxon>Prolixibacteraceae</taxon>
        <taxon>Sunxiuqinia</taxon>
    </lineage>
</organism>
<feature type="binding site" evidence="11">
    <location>
        <position position="280"/>
    </location>
    <ligand>
        <name>Mg(2+)</name>
        <dbReference type="ChEBI" id="CHEBI:18420"/>
    </ligand>
</feature>
<evidence type="ECO:0000256" key="1">
    <source>
        <dbReference type="ARBA" id="ARBA00011955"/>
    </source>
</evidence>
<feature type="binding site" evidence="11">
    <location>
        <position position="284"/>
    </location>
    <ligand>
        <name>Mg(2+)</name>
        <dbReference type="ChEBI" id="CHEBI:18420"/>
    </ligand>
</feature>
<keyword evidence="3 10" id="KW-0285">Flavoprotein</keyword>
<evidence type="ECO:0000313" key="14">
    <source>
        <dbReference type="EMBL" id="SFE94455.1"/>
    </source>
</evidence>
<comment type="subcellular location">
    <subcellularLocation>
        <location evidence="12">Cell inner membrane</location>
        <topology evidence="12">Lipid-anchor</topology>
        <orientation evidence="12">Periplasmic side</orientation>
    </subcellularLocation>
</comment>
<keyword evidence="12 14" id="KW-0449">Lipoprotein</keyword>
<dbReference type="SUPFAM" id="SSF143631">
    <property type="entry name" value="ApbE-like"/>
    <property type="match status" value="1"/>
</dbReference>
<evidence type="ECO:0000256" key="13">
    <source>
        <dbReference type="SAM" id="SignalP"/>
    </source>
</evidence>
<dbReference type="AlphaFoldDB" id="A0A1I2ENJ7"/>
<dbReference type="RefSeq" id="WP_093918851.1">
    <property type="nucleotide sequence ID" value="NZ_FONW01000002.1"/>
</dbReference>
<feature type="binding site" evidence="11">
    <location>
        <position position="162"/>
    </location>
    <ligand>
        <name>Mg(2+)</name>
        <dbReference type="ChEBI" id="CHEBI:18420"/>
    </ligand>
</feature>
<evidence type="ECO:0000256" key="3">
    <source>
        <dbReference type="ARBA" id="ARBA00022630"/>
    </source>
</evidence>
<evidence type="ECO:0000256" key="5">
    <source>
        <dbReference type="ARBA" id="ARBA00022723"/>
    </source>
</evidence>
<keyword evidence="4 10" id="KW-0808">Transferase</keyword>
<keyword evidence="13" id="KW-0732">Signal</keyword>
<comment type="cofactor">
    <cofactor evidence="11">
        <name>Mg(2+)</name>
        <dbReference type="ChEBI" id="CHEBI:18420"/>
    </cofactor>
    <cofactor evidence="11">
        <name>Mn(2+)</name>
        <dbReference type="ChEBI" id="CHEBI:29035"/>
    </cofactor>
    <text evidence="11">Magnesium. Can also use manganese.</text>
</comment>
<keyword evidence="6 10" id="KW-0274">FAD</keyword>
<proteinExistence type="inferred from homology"/>
<gene>
    <name evidence="14" type="ORF">SAMN05216283_102169</name>
</gene>
<feature type="signal peptide" evidence="13">
    <location>
        <begin position="1"/>
        <end position="15"/>
    </location>
</feature>
<comment type="catalytic activity">
    <reaction evidence="9 10 12">
        <text>L-threonyl-[protein] + FAD = FMN-L-threonyl-[protein] + AMP + H(+)</text>
        <dbReference type="Rhea" id="RHEA:36847"/>
        <dbReference type="Rhea" id="RHEA-COMP:11060"/>
        <dbReference type="Rhea" id="RHEA-COMP:11061"/>
        <dbReference type="ChEBI" id="CHEBI:15378"/>
        <dbReference type="ChEBI" id="CHEBI:30013"/>
        <dbReference type="ChEBI" id="CHEBI:57692"/>
        <dbReference type="ChEBI" id="CHEBI:74257"/>
        <dbReference type="ChEBI" id="CHEBI:456215"/>
        <dbReference type="EC" id="2.7.1.180"/>
    </reaction>
</comment>
<dbReference type="Gene3D" id="3.10.520.10">
    <property type="entry name" value="ApbE-like domains"/>
    <property type="match status" value="1"/>
</dbReference>
<evidence type="ECO:0000256" key="11">
    <source>
        <dbReference type="PIRSR" id="PIRSR006268-2"/>
    </source>
</evidence>
<dbReference type="PANTHER" id="PTHR30040:SF2">
    <property type="entry name" value="FAD:PROTEIN FMN TRANSFERASE"/>
    <property type="match status" value="1"/>
</dbReference>
<evidence type="ECO:0000256" key="10">
    <source>
        <dbReference type="PIRNR" id="PIRNR006268"/>
    </source>
</evidence>
<accession>A0A1I2ENJ7</accession>
<evidence type="ECO:0000256" key="7">
    <source>
        <dbReference type="ARBA" id="ARBA00022842"/>
    </source>
</evidence>
<dbReference type="PANTHER" id="PTHR30040">
    <property type="entry name" value="THIAMINE BIOSYNTHESIS LIPOPROTEIN APBE"/>
    <property type="match status" value="1"/>
</dbReference>
<evidence type="ECO:0000256" key="4">
    <source>
        <dbReference type="ARBA" id="ARBA00022679"/>
    </source>
</evidence>
<sequence length="334" mass="37272">MRTHWILLLALFVFAACQQPKQYVSNEGFVYGTVYHITYESEGGKDLQPEIEAVMNELNQSMSTFDSTSTISKVNRNEPTTLDPYFLTVFKRAQEISTITEGAFDMTVAPMVNVWGFGFKNKEQVTPELIDSLLALTGYQKVHIENGQLVKEHPNTMLDASAIAKGFACDLVADFLQQQGCENFMVEIGGEVVAHGQNAKGNAWSIGISNPNDHEFFTQQKLKAIVSLTDRALATSGNYRNFYVEDGVKYAHTIDPKTGYPVQHSLLSTTVLANDCMTADAFATSFMVSGLEKSIEIANQVDEIDVYFIYSDENGDYQTYVSPGFKKLLKKEYE</sequence>
<dbReference type="Proteomes" id="UP000198964">
    <property type="component" value="Unassembled WGS sequence"/>
</dbReference>
<evidence type="ECO:0000256" key="6">
    <source>
        <dbReference type="ARBA" id="ARBA00022827"/>
    </source>
</evidence>
<protein>
    <recommendedName>
        <fullName evidence="2 10">FAD:protein FMN transferase</fullName>
        <ecNumber evidence="1 10">2.7.1.180</ecNumber>
    </recommendedName>
    <alternativeName>
        <fullName evidence="8 10">Flavin transferase</fullName>
    </alternativeName>
</protein>
<evidence type="ECO:0000256" key="9">
    <source>
        <dbReference type="ARBA" id="ARBA00048540"/>
    </source>
</evidence>
<dbReference type="InterPro" id="IPR024932">
    <property type="entry name" value="ApbE"/>
</dbReference>
<keyword evidence="12" id="KW-1003">Cell membrane</keyword>
<evidence type="ECO:0000256" key="8">
    <source>
        <dbReference type="ARBA" id="ARBA00031306"/>
    </source>
</evidence>